<dbReference type="InterPro" id="IPR040982">
    <property type="entry name" value="DNA_pol3_finger"/>
</dbReference>
<dbReference type="Pfam" id="PF14579">
    <property type="entry name" value="HHH_6"/>
    <property type="match status" value="1"/>
</dbReference>
<evidence type="ECO:0000259" key="1">
    <source>
        <dbReference type="Pfam" id="PF14579"/>
    </source>
</evidence>
<dbReference type="Gene3D" id="1.10.150.870">
    <property type="match status" value="1"/>
</dbReference>
<protein>
    <submittedName>
        <fullName evidence="3">DNA polymerase III subunit alpha</fullName>
        <ecNumber evidence="3">2.7.7.7</ecNumber>
    </submittedName>
</protein>
<evidence type="ECO:0000313" key="4">
    <source>
        <dbReference type="Proteomes" id="UP000783287"/>
    </source>
</evidence>
<dbReference type="NCBIfam" id="TIGR00594">
    <property type="entry name" value="polc"/>
    <property type="match status" value="1"/>
</dbReference>
<dbReference type="EMBL" id="JAGQLK010000022">
    <property type="protein sequence ID" value="MCA9383049.1"/>
    <property type="molecule type" value="Genomic_DNA"/>
</dbReference>
<feature type="non-terminal residue" evidence="3">
    <location>
        <position position="1"/>
    </location>
</feature>
<feature type="domain" description="DNA polymerase helix-hairpin-helix motif" evidence="1">
    <location>
        <begin position="278"/>
        <end position="364"/>
    </location>
</feature>
<dbReference type="GO" id="GO:0006260">
    <property type="term" value="P:DNA replication"/>
    <property type="evidence" value="ECO:0007669"/>
    <property type="project" value="InterPro"/>
</dbReference>
<comment type="caution">
    <text evidence="3">The sequence shown here is derived from an EMBL/GenBank/DDBJ whole genome shotgun (WGS) entry which is preliminary data.</text>
</comment>
<proteinExistence type="predicted"/>
<dbReference type="PANTHER" id="PTHR32294:SF0">
    <property type="entry name" value="DNA POLYMERASE III SUBUNIT ALPHA"/>
    <property type="match status" value="1"/>
</dbReference>
<dbReference type="SUPFAM" id="SSF47781">
    <property type="entry name" value="RuvA domain 2-like"/>
    <property type="match status" value="1"/>
</dbReference>
<dbReference type="GO" id="GO:0008408">
    <property type="term" value="F:3'-5' exonuclease activity"/>
    <property type="evidence" value="ECO:0007669"/>
    <property type="project" value="InterPro"/>
</dbReference>
<dbReference type="CDD" id="cd04485">
    <property type="entry name" value="DnaE_OBF"/>
    <property type="match status" value="1"/>
</dbReference>
<dbReference type="GO" id="GO:0003887">
    <property type="term" value="F:DNA-directed DNA polymerase activity"/>
    <property type="evidence" value="ECO:0007669"/>
    <property type="project" value="UniProtKB-EC"/>
</dbReference>
<name>A0A955L516_9BACT</name>
<dbReference type="Proteomes" id="UP000783287">
    <property type="component" value="Unassembled WGS sequence"/>
</dbReference>
<dbReference type="InterPro" id="IPR010994">
    <property type="entry name" value="RuvA_2-like"/>
</dbReference>
<dbReference type="PANTHER" id="PTHR32294">
    <property type="entry name" value="DNA POLYMERASE III SUBUNIT ALPHA"/>
    <property type="match status" value="1"/>
</dbReference>
<reference evidence="3" key="1">
    <citation type="submission" date="2020-04" db="EMBL/GenBank/DDBJ databases">
        <authorList>
            <person name="Zhang T."/>
        </authorList>
    </citation>
    <scope>NUCLEOTIDE SEQUENCE</scope>
    <source>
        <strain evidence="3">HKST-UBA14</strain>
    </source>
</reference>
<sequence>IDEYMGLQIDSKNPEMFMTQLDGTWIDKLDFMKFDFLGLRTLTIIKNALNLIKERHNVDLNVNDLPEDDKKTFELFGRGETIGVFQFESPPMQQHLRDLQPENLEDICFLAAAYRPGPMKFIPDYIKCKHGEKEPEYIIPELEPILQKTYGYPIYQEQLFAICRDLGGFSLGEGDVIRNALKKKQIEILDAKRPDFVKYFLENFDYGEEIALKVWDNLTPFSDYGFNKAHSASYAVVAYWCAYLKAHYPLEFMAALMHSDLENLERIAIDIREAKRMGYQLRPPDINRSNVYFTTEGIDSIRFGLGAIKGVGIKVCEEIVQEREENGPYKNIDDLVDRLTTSKISKKVVENLAKAGALSKFGEANAILEAVPMIFSKVSKSQHAAKIGQTTLFSMATDANDGMVSETPLPNVEPVSEKEKLKWEKDLLNVYLSSHPLEEYEHALLSNELTTLSKAKSMPEGKKIKTIVMFSSIKTTHTKKDSKPMALLQVEDLDTRVEGVMFPRAYAKHVEDLEENKPYLMSGSTNFRNDNLNLIVEDLENPASFQGTTSKEILIDICNETDQENLKILRHTITSNPGKFTLRIKYGNPLSSKEIIKTINPTRDVMEVLGNYQ</sequence>
<evidence type="ECO:0000313" key="3">
    <source>
        <dbReference type="EMBL" id="MCA9383049.1"/>
    </source>
</evidence>
<keyword evidence="3" id="KW-0548">Nucleotidyltransferase</keyword>
<accession>A0A955L516</accession>
<feature type="domain" description="DNA polymerase III alpha subunit finger" evidence="2">
    <location>
        <begin position="41"/>
        <end position="201"/>
    </location>
</feature>
<dbReference type="AlphaFoldDB" id="A0A955L516"/>
<gene>
    <name evidence="3" type="primary">dnaE</name>
    <name evidence="3" type="ORF">KC909_01665</name>
</gene>
<dbReference type="InterPro" id="IPR004805">
    <property type="entry name" value="DnaE2/DnaE/PolC"/>
</dbReference>
<dbReference type="Pfam" id="PF17657">
    <property type="entry name" value="DNA_pol3_finger"/>
    <property type="match status" value="1"/>
</dbReference>
<evidence type="ECO:0000259" key="2">
    <source>
        <dbReference type="Pfam" id="PF17657"/>
    </source>
</evidence>
<organism evidence="3 4">
    <name type="scientific">Candidatus Dojkabacteria bacterium</name>
    <dbReference type="NCBI Taxonomy" id="2099670"/>
    <lineage>
        <taxon>Bacteria</taxon>
        <taxon>Candidatus Dojkabacteria</taxon>
    </lineage>
</organism>
<reference evidence="3" key="2">
    <citation type="journal article" date="2021" name="Microbiome">
        <title>Successional dynamics and alternative stable states in a saline activated sludge microbial community over 9 years.</title>
        <authorList>
            <person name="Wang Y."/>
            <person name="Ye J."/>
            <person name="Ju F."/>
            <person name="Liu L."/>
            <person name="Boyd J.A."/>
            <person name="Deng Y."/>
            <person name="Parks D.H."/>
            <person name="Jiang X."/>
            <person name="Yin X."/>
            <person name="Woodcroft B.J."/>
            <person name="Tyson G.W."/>
            <person name="Hugenholtz P."/>
            <person name="Polz M.F."/>
            <person name="Zhang T."/>
        </authorList>
    </citation>
    <scope>NUCLEOTIDE SEQUENCE</scope>
    <source>
        <strain evidence="3">HKST-UBA14</strain>
    </source>
</reference>
<dbReference type="InterPro" id="IPR029460">
    <property type="entry name" value="DNAPol_HHH"/>
</dbReference>
<dbReference type="EC" id="2.7.7.7" evidence="3"/>
<keyword evidence="3" id="KW-0808">Transferase</keyword>